<dbReference type="PANTHER" id="PTHR42840">
    <property type="entry name" value="NAD(P)-BINDING ROSSMANN-FOLD SUPERFAMILY PROTEIN-RELATED"/>
    <property type="match status" value="1"/>
</dbReference>
<evidence type="ECO:0000259" key="3">
    <source>
        <dbReference type="Pfam" id="PF01408"/>
    </source>
</evidence>
<dbReference type="InterPro" id="IPR055170">
    <property type="entry name" value="GFO_IDH_MocA-like_dom"/>
</dbReference>
<gene>
    <name evidence="5" type="ORF">GCM10023320_57530</name>
</gene>
<accession>A0ABP9NSM6</accession>
<dbReference type="SUPFAM" id="SSF55347">
    <property type="entry name" value="Glyceraldehyde-3-phosphate dehydrogenase-like, C-terminal domain"/>
    <property type="match status" value="1"/>
</dbReference>
<dbReference type="PANTHER" id="PTHR42840:SF3">
    <property type="entry name" value="BINDING ROSSMANN FOLD OXIDOREDUCTASE, PUTATIVE (AFU_ORTHOLOGUE AFUA_2G10240)-RELATED"/>
    <property type="match status" value="1"/>
</dbReference>
<evidence type="ECO:0000256" key="2">
    <source>
        <dbReference type="ARBA" id="ARBA00023002"/>
    </source>
</evidence>
<proteinExistence type="inferred from homology"/>
<reference evidence="6" key="1">
    <citation type="journal article" date="2019" name="Int. J. Syst. Evol. Microbiol.">
        <title>The Global Catalogue of Microorganisms (GCM) 10K type strain sequencing project: providing services to taxonomists for standard genome sequencing and annotation.</title>
        <authorList>
            <consortium name="The Broad Institute Genomics Platform"/>
            <consortium name="The Broad Institute Genome Sequencing Center for Infectious Disease"/>
            <person name="Wu L."/>
            <person name="Ma J."/>
        </authorList>
    </citation>
    <scope>NUCLEOTIDE SEQUENCE [LARGE SCALE GENOMIC DNA]</scope>
    <source>
        <strain evidence="6">JCM 18302</strain>
    </source>
</reference>
<sequence>MRLGLIGLGRIGAFHAQTLADLDTVDSLVVTDAVPAVTKEVAERIGAEPVDSVAELLAAGIDGVLVAAATDTHPELVLAAIEAGLPVFCEKPLARAVTDAVAVARRLRESGVPVQVGYPRRFDPAFLAARAAVESGELGGLHTVRSTTLDPAPPPAAYLAGSGGIFRDCAVHDFDAVRWVTGRDVVEVYATGSDRGEPLFTEIGDVHTAAAILTFDDGTLGVVSVSRGNPRGYDVRLELHGTADSAAAGLDDGLPLRSLEPGVTFPAGPPHGFFMDRLATAFRAELAAFTEVVAGDRPSPCTVQDALEVAFIAEAATLSLREHRPVPIEEVRASA</sequence>
<comment type="similarity">
    <text evidence="1">Belongs to the Gfo/Idh/MocA family.</text>
</comment>
<evidence type="ECO:0000313" key="6">
    <source>
        <dbReference type="Proteomes" id="UP001500804"/>
    </source>
</evidence>
<dbReference type="Pfam" id="PF22725">
    <property type="entry name" value="GFO_IDH_MocA_C3"/>
    <property type="match status" value="1"/>
</dbReference>
<comment type="caution">
    <text evidence="5">The sequence shown here is derived from an EMBL/GenBank/DDBJ whole genome shotgun (WGS) entry which is preliminary data.</text>
</comment>
<evidence type="ECO:0000313" key="5">
    <source>
        <dbReference type="EMBL" id="GAA5132594.1"/>
    </source>
</evidence>
<protein>
    <submittedName>
        <fullName evidence="5">Gfo/Idh/MocA family oxidoreductase</fullName>
    </submittedName>
</protein>
<dbReference type="Proteomes" id="UP001500804">
    <property type="component" value="Unassembled WGS sequence"/>
</dbReference>
<dbReference type="Gene3D" id="3.40.50.720">
    <property type="entry name" value="NAD(P)-binding Rossmann-like Domain"/>
    <property type="match status" value="1"/>
</dbReference>
<dbReference type="RefSeq" id="WP_345609058.1">
    <property type="nucleotide sequence ID" value="NZ_BAABJO010000025.1"/>
</dbReference>
<dbReference type="EMBL" id="BAABJO010000025">
    <property type="protein sequence ID" value="GAA5132594.1"/>
    <property type="molecule type" value="Genomic_DNA"/>
</dbReference>
<dbReference type="SUPFAM" id="SSF51735">
    <property type="entry name" value="NAD(P)-binding Rossmann-fold domains"/>
    <property type="match status" value="1"/>
</dbReference>
<dbReference type="InterPro" id="IPR000683">
    <property type="entry name" value="Gfo/Idh/MocA-like_OxRdtase_N"/>
</dbReference>
<dbReference type="Pfam" id="PF01408">
    <property type="entry name" value="GFO_IDH_MocA"/>
    <property type="match status" value="1"/>
</dbReference>
<dbReference type="Gene3D" id="3.30.360.10">
    <property type="entry name" value="Dihydrodipicolinate Reductase, domain 2"/>
    <property type="match status" value="1"/>
</dbReference>
<keyword evidence="6" id="KW-1185">Reference proteome</keyword>
<dbReference type="InterPro" id="IPR036291">
    <property type="entry name" value="NAD(P)-bd_dom_sf"/>
</dbReference>
<feature type="domain" description="GFO/IDH/MocA-like oxidoreductase" evidence="4">
    <location>
        <begin position="126"/>
        <end position="245"/>
    </location>
</feature>
<organism evidence="5 6">
    <name type="scientific">Pseudonocardia adelaidensis</name>
    <dbReference type="NCBI Taxonomy" id="648754"/>
    <lineage>
        <taxon>Bacteria</taxon>
        <taxon>Bacillati</taxon>
        <taxon>Actinomycetota</taxon>
        <taxon>Actinomycetes</taxon>
        <taxon>Pseudonocardiales</taxon>
        <taxon>Pseudonocardiaceae</taxon>
        <taxon>Pseudonocardia</taxon>
    </lineage>
</organism>
<feature type="domain" description="Gfo/Idh/MocA-like oxidoreductase N-terminal" evidence="3">
    <location>
        <begin position="2"/>
        <end position="118"/>
    </location>
</feature>
<name>A0ABP9NSM6_9PSEU</name>
<evidence type="ECO:0000259" key="4">
    <source>
        <dbReference type="Pfam" id="PF22725"/>
    </source>
</evidence>
<keyword evidence="2" id="KW-0560">Oxidoreductase</keyword>
<evidence type="ECO:0000256" key="1">
    <source>
        <dbReference type="ARBA" id="ARBA00010928"/>
    </source>
</evidence>